<sequence length="42" mass="4419">MQFAEGIGGRCLAQVLQIVLIHCQDKIEPAEIGRLNAAGALA</sequence>
<evidence type="ECO:0000313" key="2">
    <source>
        <dbReference type="Proteomes" id="UP001250791"/>
    </source>
</evidence>
<reference evidence="1 2" key="1">
    <citation type="submission" date="2023-07" db="EMBL/GenBank/DDBJ databases">
        <title>Sorghum-associated microbial communities from plants grown in Nebraska, USA.</title>
        <authorList>
            <person name="Schachtman D."/>
        </authorList>
    </citation>
    <scope>NUCLEOTIDE SEQUENCE [LARGE SCALE GENOMIC DNA]</scope>
    <source>
        <strain evidence="1 2">3199</strain>
    </source>
</reference>
<comment type="caution">
    <text evidence="1">The sequence shown here is derived from an EMBL/GenBank/DDBJ whole genome shotgun (WGS) entry which is preliminary data.</text>
</comment>
<keyword evidence="2" id="KW-1185">Reference proteome</keyword>
<evidence type="ECO:0000313" key="1">
    <source>
        <dbReference type="EMBL" id="MDR6901158.1"/>
    </source>
</evidence>
<dbReference type="Proteomes" id="UP001250791">
    <property type="component" value="Unassembled WGS sequence"/>
</dbReference>
<dbReference type="EMBL" id="JAVDUP010000003">
    <property type="protein sequence ID" value="MDR6901158.1"/>
    <property type="molecule type" value="Genomic_DNA"/>
</dbReference>
<name>A0ABU1SQC0_9HYPH</name>
<gene>
    <name evidence="1" type="ORF">J2W52_002782</name>
</gene>
<proteinExistence type="predicted"/>
<protein>
    <submittedName>
        <fullName evidence="1">Uncharacterized protein</fullName>
    </submittedName>
</protein>
<accession>A0ABU1SQC0</accession>
<organism evidence="1 2">
    <name type="scientific">Rhizobium miluonense</name>
    <dbReference type="NCBI Taxonomy" id="411945"/>
    <lineage>
        <taxon>Bacteria</taxon>
        <taxon>Pseudomonadati</taxon>
        <taxon>Pseudomonadota</taxon>
        <taxon>Alphaproteobacteria</taxon>
        <taxon>Hyphomicrobiales</taxon>
        <taxon>Rhizobiaceae</taxon>
        <taxon>Rhizobium/Agrobacterium group</taxon>
        <taxon>Rhizobium</taxon>
    </lineage>
</organism>